<organism evidence="9 10">
    <name type="scientific">Thiohalorhabdus denitrificans</name>
    <dbReference type="NCBI Taxonomy" id="381306"/>
    <lineage>
        <taxon>Bacteria</taxon>
        <taxon>Pseudomonadati</taxon>
        <taxon>Pseudomonadota</taxon>
        <taxon>Gammaproteobacteria</taxon>
        <taxon>Thiohalorhabdales</taxon>
        <taxon>Thiohalorhabdaceae</taxon>
        <taxon>Thiohalorhabdus</taxon>
    </lineage>
</organism>
<evidence type="ECO:0000256" key="3">
    <source>
        <dbReference type="ARBA" id="ARBA00022914"/>
    </source>
</evidence>
<dbReference type="InterPro" id="IPR047057">
    <property type="entry name" value="MerR_fam"/>
</dbReference>
<evidence type="ECO:0000256" key="5">
    <source>
        <dbReference type="ARBA" id="ARBA00023125"/>
    </source>
</evidence>
<evidence type="ECO:0000256" key="4">
    <source>
        <dbReference type="ARBA" id="ARBA00023015"/>
    </source>
</evidence>
<evidence type="ECO:0000256" key="1">
    <source>
        <dbReference type="ARBA" id="ARBA00017146"/>
    </source>
</evidence>
<dbReference type="EMBL" id="FMUN01000003">
    <property type="protein sequence ID" value="SCY10603.1"/>
    <property type="molecule type" value="Genomic_DNA"/>
</dbReference>
<dbReference type="GO" id="GO:0003700">
    <property type="term" value="F:DNA-binding transcription factor activity"/>
    <property type="evidence" value="ECO:0007669"/>
    <property type="project" value="InterPro"/>
</dbReference>
<dbReference type="Proteomes" id="UP000183104">
    <property type="component" value="Unassembled WGS sequence"/>
</dbReference>
<proteinExistence type="predicted"/>
<dbReference type="InterPro" id="IPR000551">
    <property type="entry name" value="MerR-type_HTH_dom"/>
</dbReference>
<keyword evidence="5" id="KW-0238">DNA-binding</keyword>
<sequence length="139" mass="15480">MGRGRTIGRAAEEAGVNVETIRYYHRQGLLPEPAGSSNGFREYPQSSVEQVRFIKRAQRLGFTLSEIKELLSLGGGHCEEVQALAEEKLSEMDARIRDLSRMRETLAGLLQGCREGEGNPECPIIRAVAGDEEQQKDDY</sequence>
<evidence type="ECO:0000259" key="8">
    <source>
        <dbReference type="PROSITE" id="PS50937"/>
    </source>
</evidence>
<evidence type="ECO:0000313" key="9">
    <source>
        <dbReference type="EMBL" id="SCY10603.1"/>
    </source>
</evidence>
<keyword evidence="2" id="KW-0475">Mercuric resistance</keyword>
<dbReference type="PANTHER" id="PTHR30204">
    <property type="entry name" value="REDOX-CYCLING DRUG-SENSING TRANSCRIPTIONAL ACTIVATOR SOXR"/>
    <property type="match status" value="1"/>
</dbReference>
<dbReference type="GO" id="GO:0046689">
    <property type="term" value="P:response to mercury ion"/>
    <property type="evidence" value="ECO:0007669"/>
    <property type="project" value="UniProtKB-KW"/>
</dbReference>
<name>A0A0P9EN87_9GAMM</name>
<evidence type="ECO:0000256" key="6">
    <source>
        <dbReference type="ARBA" id="ARBA00023163"/>
    </source>
</evidence>
<keyword evidence="6" id="KW-0804">Transcription</keyword>
<dbReference type="SUPFAM" id="SSF46955">
    <property type="entry name" value="Putative DNA-binding domain"/>
    <property type="match status" value="1"/>
</dbReference>
<dbReference type="Pfam" id="PF09278">
    <property type="entry name" value="MerR-DNA-bind"/>
    <property type="match status" value="1"/>
</dbReference>
<evidence type="ECO:0000313" key="10">
    <source>
        <dbReference type="Proteomes" id="UP000183104"/>
    </source>
</evidence>
<dbReference type="OrthoDB" id="9808480at2"/>
<dbReference type="AlphaFoldDB" id="A0A0P9EN87"/>
<keyword evidence="3" id="KW-0476">Mercury</keyword>
<dbReference type="PROSITE" id="PS50937">
    <property type="entry name" value="HTH_MERR_2"/>
    <property type="match status" value="1"/>
</dbReference>
<dbReference type="InterPro" id="IPR015358">
    <property type="entry name" value="Tscrpt_reg_MerR_DNA-bd"/>
</dbReference>
<accession>A0A0P9EN87</accession>
<dbReference type="InterPro" id="IPR011794">
    <property type="entry name" value="MerR"/>
</dbReference>
<keyword evidence="10" id="KW-1185">Reference proteome</keyword>
<dbReference type="PANTHER" id="PTHR30204:SF94">
    <property type="entry name" value="HEAVY METAL-DEPENDENT TRANSCRIPTIONAL REGULATOR HI_0293-RELATED"/>
    <property type="match status" value="1"/>
</dbReference>
<dbReference type="GO" id="GO:0003677">
    <property type="term" value="F:DNA binding"/>
    <property type="evidence" value="ECO:0007669"/>
    <property type="project" value="UniProtKB-KW"/>
</dbReference>
<keyword evidence="4" id="KW-0805">Transcription regulation</keyword>
<dbReference type="InterPro" id="IPR009061">
    <property type="entry name" value="DNA-bd_dom_put_sf"/>
</dbReference>
<dbReference type="CDD" id="cd04783">
    <property type="entry name" value="HTH_MerR1"/>
    <property type="match status" value="1"/>
</dbReference>
<comment type="function">
    <text evidence="7">Mediates the mercuric-dependent induction of mercury resistance operon. In the absence of mercury MerR represses transcription by binding tightly to the mer operator region; when mercury is present the dimeric complex binds a single ion and becomes a potent transcriptional activator, while remaining bound to the mer site.</text>
</comment>
<reference evidence="10" key="1">
    <citation type="submission" date="2016-10" db="EMBL/GenBank/DDBJ databases">
        <authorList>
            <person name="Varghese N."/>
        </authorList>
    </citation>
    <scope>NUCLEOTIDE SEQUENCE [LARGE SCALE GENOMIC DNA]</scope>
    <source>
        <strain evidence="10">HL 19</strain>
    </source>
</reference>
<feature type="domain" description="HTH merR-type" evidence="8">
    <location>
        <begin position="6"/>
        <end position="73"/>
    </location>
</feature>
<evidence type="ECO:0000256" key="2">
    <source>
        <dbReference type="ARBA" id="ARBA00022466"/>
    </source>
</evidence>
<dbReference type="STRING" id="381306.AN478_07270"/>
<gene>
    <name evidence="9" type="ORF">SAMN05661077_1217</name>
</gene>
<dbReference type="Gene3D" id="1.10.1660.10">
    <property type="match status" value="1"/>
</dbReference>
<dbReference type="RefSeq" id="WP_054965957.1">
    <property type="nucleotide sequence ID" value="NZ_FMUN01000003.1"/>
</dbReference>
<dbReference type="SMART" id="SM00422">
    <property type="entry name" value="HTH_MERR"/>
    <property type="match status" value="1"/>
</dbReference>
<dbReference type="Pfam" id="PF00376">
    <property type="entry name" value="MerR"/>
    <property type="match status" value="1"/>
</dbReference>
<dbReference type="GO" id="GO:0045340">
    <property type="term" value="F:mercury ion binding"/>
    <property type="evidence" value="ECO:0007669"/>
    <property type="project" value="InterPro"/>
</dbReference>
<evidence type="ECO:0000256" key="7">
    <source>
        <dbReference type="ARBA" id="ARBA00024874"/>
    </source>
</evidence>
<dbReference type="PRINTS" id="PR00040">
    <property type="entry name" value="HTHMERR"/>
</dbReference>
<protein>
    <recommendedName>
        <fullName evidence="1">Mercuric resistance operon regulatory protein</fullName>
    </recommendedName>
</protein>